<name>A0ABS5EAC0_9PROT</name>
<dbReference type="InterPro" id="IPR027470">
    <property type="entry name" value="Cation_efflux_CTD"/>
</dbReference>
<organism evidence="2 3">
    <name type="scientific">Neokomagataea anthophila</name>
    <dbReference type="NCBI Taxonomy" id="2826925"/>
    <lineage>
        <taxon>Bacteria</taxon>
        <taxon>Pseudomonadati</taxon>
        <taxon>Pseudomonadota</taxon>
        <taxon>Alphaproteobacteria</taxon>
        <taxon>Acetobacterales</taxon>
        <taxon>Acetobacteraceae</taxon>
        <taxon>Neokomagataea</taxon>
    </lineage>
</organism>
<evidence type="ECO:0000259" key="1">
    <source>
        <dbReference type="Pfam" id="PF16916"/>
    </source>
</evidence>
<dbReference type="Pfam" id="PF16916">
    <property type="entry name" value="ZT_dimer"/>
    <property type="match status" value="1"/>
</dbReference>
<evidence type="ECO:0000313" key="2">
    <source>
        <dbReference type="EMBL" id="MBR0560859.1"/>
    </source>
</evidence>
<comment type="caution">
    <text evidence="2">The sequence shown here is derived from an EMBL/GenBank/DDBJ whole genome shotgun (WGS) entry which is preliminary data.</text>
</comment>
<keyword evidence="3" id="KW-1185">Reference proteome</keyword>
<dbReference type="Proteomes" id="UP000677812">
    <property type="component" value="Unassembled WGS sequence"/>
</dbReference>
<feature type="domain" description="Cation efflux protein cytoplasmic" evidence="1">
    <location>
        <begin position="2"/>
        <end position="65"/>
    </location>
</feature>
<sequence length="70" mass="8066">AKVEAALRALPVVQDIHHLLVWPMSTTETALTVHILRDPDIHTISYAHMIDTDRTQLRKRFSIVHPTFKI</sequence>
<gene>
    <name evidence="2" type="ORF">KB213_12515</name>
</gene>
<evidence type="ECO:0000313" key="3">
    <source>
        <dbReference type="Proteomes" id="UP000677812"/>
    </source>
</evidence>
<protein>
    <submittedName>
        <fullName evidence="2">Cation transporter</fullName>
    </submittedName>
</protein>
<reference evidence="2 3" key="1">
    <citation type="submission" date="2021-04" db="EMBL/GenBank/DDBJ databases">
        <title>The complete genome sequence of Neokomagataea sp. TBRC 2177.</title>
        <authorList>
            <person name="Charoenyingcharoen P."/>
            <person name="Yukphan P."/>
        </authorList>
    </citation>
    <scope>NUCLEOTIDE SEQUENCE [LARGE SCALE GENOMIC DNA]</scope>
    <source>
        <strain evidence="2 3">TBRC 2177</strain>
    </source>
</reference>
<proteinExistence type="predicted"/>
<accession>A0ABS5EAC0</accession>
<dbReference type="EMBL" id="JAGRQH010000220">
    <property type="protein sequence ID" value="MBR0560859.1"/>
    <property type="molecule type" value="Genomic_DNA"/>
</dbReference>
<feature type="non-terminal residue" evidence="2">
    <location>
        <position position="1"/>
    </location>
</feature>
<dbReference type="SUPFAM" id="SSF160240">
    <property type="entry name" value="Cation efflux protein cytoplasmic domain-like"/>
    <property type="match status" value="1"/>
</dbReference>
<dbReference type="InterPro" id="IPR036837">
    <property type="entry name" value="Cation_efflux_CTD_sf"/>
</dbReference>